<dbReference type="EMBL" id="MWAK01000119">
    <property type="protein sequence ID" value="OPZ92221.1"/>
    <property type="molecule type" value="Genomic_DNA"/>
</dbReference>
<dbReference type="SUPFAM" id="SSF56300">
    <property type="entry name" value="Metallo-dependent phosphatases"/>
    <property type="match status" value="1"/>
</dbReference>
<protein>
    <submittedName>
        <fullName evidence="3">Cyclic 3',5'-adenosine monophosphate phosphodiesterase</fullName>
    </submittedName>
</protein>
<keyword evidence="1" id="KW-0732">Signal</keyword>
<feature type="domain" description="Calcineurin-like phosphoesterase" evidence="2">
    <location>
        <begin position="34"/>
        <end position="219"/>
    </location>
</feature>
<dbReference type="Pfam" id="PF00149">
    <property type="entry name" value="Metallophos"/>
    <property type="match status" value="1"/>
</dbReference>
<dbReference type="AlphaFoldDB" id="A0A1V5MHE8"/>
<name>A0A1V5MHE8_UNCT6</name>
<dbReference type="InterPro" id="IPR029052">
    <property type="entry name" value="Metallo-depent_PP-like"/>
</dbReference>
<gene>
    <name evidence="3" type="ORF">BWY73_00894</name>
</gene>
<organism evidence="3 4">
    <name type="scientific">candidate division TA06 bacterium ADurb.Bin417</name>
    <dbReference type="NCBI Taxonomy" id="1852828"/>
    <lineage>
        <taxon>Bacteria</taxon>
        <taxon>Bacteria division TA06</taxon>
    </lineage>
</organism>
<dbReference type="Gene3D" id="3.60.21.10">
    <property type="match status" value="1"/>
</dbReference>
<evidence type="ECO:0000313" key="4">
    <source>
        <dbReference type="Proteomes" id="UP000485484"/>
    </source>
</evidence>
<comment type="caution">
    <text evidence="3">The sequence shown here is derived from an EMBL/GenBank/DDBJ whole genome shotgun (WGS) entry which is preliminary data.</text>
</comment>
<sequence length="302" mass="34309">MMRKWPIAFGCLLLAAFLFRAGPVLAQAGPGHLFRFAAMGDPQPGLDNPGNYGTHLNQFKRAIRQVNESGAEFTIILGDLVNNGQVDTEYENIAAAAKSFGKPWYPVRGNHDAPEKFKQYFKSELNYSFEHKDFRFVMLDAVGGQEELTVEQLAWVEKEFQAAKTKKQEIVVCTHVSAWDKNPRGASPYMQIGPESKAKLKELYKKYNALLMLSGHYHRGPWYAQEEGMNYLVLPGPAMPRGSPSSWQIFDVYPDRVESYTKQIYLPYDDETAAGYINTPYLTWVAYGPEQARVFVMKRNVK</sequence>
<feature type="chain" id="PRO_5013025680" evidence="1">
    <location>
        <begin position="27"/>
        <end position="302"/>
    </location>
</feature>
<evidence type="ECO:0000313" key="3">
    <source>
        <dbReference type="EMBL" id="OPZ92221.1"/>
    </source>
</evidence>
<accession>A0A1V5MHE8</accession>
<proteinExistence type="predicted"/>
<dbReference type="InterPro" id="IPR004843">
    <property type="entry name" value="Calcineurin-like_PHP"/>
</dbReference>
<dbReference type="InterPro" id="IPR051918">
    <property type="entry name" value="STPP_CPPED1"/>
</dbReference>
<reference evidence="3 4" key="1">
    <citation type="submission" date="2017-02" db="EMBL/GenBank/DDBJ databases">
        <title>Delving into the versatile metabolic prowess of the omnipresent phylum Bacteroidetes.</title>
        <authorList>
            <person name="Nobu M.K."/>
            <person name="Mei R."/>
            <person name="Narihiro T."/>
            <person name="Kuroda K."/>
            <person name="Liu W.-T."/>
        </authorList>
    </citation>
    <scope>NUCLEOTIDE SEQUENCE [LARGE SCALE GENOMIC DNA]</scope>
    <source>
        <strain evidence="3">ADurb.Bin417</strain>
    </source>
</reference>
<dbReference type="GO" id="GO:0016787">
    <property type="term" value="F:hydrolase activity"/>
    <property type="evidence" value="ECO:0007669"/>
    <property type="project" value="InterPro"/>
</dbReference>
<evidence type="ECO:0000256" key="1">
    <source>
        <dbReference type="SAM" id="SignalP"/>
    </source>
</evidence>
<dbReference type="Proteomes" id="UP000485484">
    <property type="component" value="Unassembled WGS sequence"/>
</dbReference>
<feature type="signal peptide" evidence="1">
    <location>
        <begin position="1"/>
        <end position="26"/>
    </location>
</feature>
<dbReference type="PANTHER" id="PTHR43143">
    <property type="entry name" value="METALLOPHOSPHOESTERASE, CALCINEURIN SUPERFAMILY"/>
    <property type="match status" value="1"/>
</dbReference>
<dbReference type="PANTHER" id="PTHR43143:SF1">
    <property type="entry name" value="SERINE_THREONINE-PROTEIN PHOSPHATASE CPPED1"/>
    <property type="match status" value="1"/>
</dbReference>
<evidence type="ECO:0000259" key="2">
    <source>
        <dbReference type="Pfam" id="PF00149"/>
    </source>
</evidence>